<dbReference type="EMBL" id="JACEIK010000377">
    <property type="protein sequence ID" value="MCD7455921.1"/>
    <property type="molecule type" value="Genomic_DNA"/>
</dbReference>
<dbReference type="InterPro" id="IPR035979">
    <property type="entry name" value="RBD_domain_sf"/>
</dbReference>
<dbReference type="PANTHER" id="PTHR48036">
    <property type="entry name" value="SPLICING FACTOR (PAD-1), PUTATIVE (AFU_ORTHOLOGUE AFUA_1G15810)-RELATED"/>
    <property type="match status" value="1"/>
</dbReference>
<comment type="caution">
    <text evidence="3">The sequence shown here is derived from an EMBL/GenBank/DDBJ whole genome shotgun (WGS) entry which is preliminary data.</text>
</comment>
<dbReference type="InterPro" id="IPR006509">
    <property type="entry name" value="RBM39_SF"/>
</dbReference>
<dbReference type="Pfam" id="PF00076">
    <property type="entry name" value="RRM_1"/>
    <property type="match status" value="2"/>
</dbReference>
<sequence length="397" mass="44847">MYVDLFSGFAWHFFHVDPNNDIDKLGSFWLGMQRCNSVPLLPGWVKLNIYDARNEGKLNAEKLIIESDNFMLVQYVNVYHVYEEANEAARDWALRDECPNNGPNAASERKIYIFEAFGPVELVQLPIDPETGHCKGFGFARFGQLEHAKAAQSLNDKLEIECCTILVSSVTEHVGAQDAEAKTADFDDDGGGLVSLLLNNYIGGPWMPSFPLSRKYEVLGMNLYLFSLFILKLLRKQQPNFIHSIECSVKGHASGKIGLYRCCFMVSPAFSLFCVALASGSASNEYANGWANSFSEYAPNASLWFHGSPIHWNSQQCLLLKNMFDPATEMHPEFDLDIEDDVKEECSTYGRVKHIHVDKHSPGYLYFRFDSVEAASRAQQDMHKRWFAGRSISAIFL</sequence>
<accession>A0ABS8SAP8</accession>
<dbReference type="SMART" id="SM00360">
    <property type="entry name" value="RRM"/>
    <property type="match status" value="2"/>
</dbReference>
<keyword evidence="4" id="KW-1185">Reference proteome</keyword>
<dbReference type="PROSITE" id="PS50102">
    <property type="entry name" value="RRM"/>
    <property type="match status" value="1"/>
</dbReference>
<evidence type="ECO:0000259" key="2">
    <source>
        <dbReference type="PROSITE" id="PS50102"/>
    </source>
</evidence>
<evidence type="ECO:0000313" key="4">
    <source>
        <dbReference type="Proteomes" id="UP000823775"/>
    </source>
</evidence>
<dbReference type="Proteomes" id="UP000823775">
    <property type="component" value="Unassembled WGS sequence"/>
</dbReference>
<dbReference type="InterPro" id="IPR012677">
    <property type="entry name" value="Nucleotide-bd_a/b_plait_sf"/>
</dbReference>
<evidence type="ECO:0000256" key="1">
    <source>
        <dbReference type="PROSITE-ProRule" id="PRU00176"/>
    </source>
</evidence>
<feature type="domain" description="RRM" evidence="2">
    <location>
        <begin position="113"/>
        <end position="172"/>
    </location>
</feature>
<keyword evidence="1" id="KW-0694">RNA-binding</keyword>
<evidence type="ECO:0000313" key="3">
    <source>
        <dbReference type="EMBL" id="MCD7455921.1"/>
    </source>
</evidence>
<dbReference type="SUPFAM" id="SSF54928">
    <property type="entry name" value="RNA-binding domain, RBD"/>
    <property type="match status" value="2"/>
</dbReference>
<dbReference type="InterPro" id="IPR000504">
    <property type="entry name" value="RRM_dom"/>
</dbReference>
<name>A0ABS8SAP8_DATST</name>
<reference evidence="3 4" key="1">
    <citation type="journal article" date="2021" name="BMC Genomics">
        <title>Datura genome reveals duplications of psychoactive alkaloid biosynthetic genes and high mutation rate following tissue culture.</title>
        <authorList>
            <person name="Rajewski A."/>
            <person name="Carter-House D."/>
            <person name="Stajich J."/>
            <person name="Litt A."/>
        </authorList>
    </citation>
    <scope>NUCLEOTIDE SEQUENCE [LARGE SCALE GENOMIC DNA]</scope>
    <source>
        <strain evidence="3">AR-01</strain>
    </source>
</reference>
<proteinExistence type="predicted"/>
<dbReference type="Gene3D" id="3.30.70.330">
    <property type="match status" value="2"/>
</dbReference>
<dbReference type="CDD" id="cd12285">
    <property type="entry name" value="RRM3_RBM39_like"/>
    <property type="match status" value="1"/>
</dbReference>
<protein>
    <recommendedName>
        <fullName evidence="2">RRM domain-containing protein</fullName>
    </recommendedName>
</protein>
<gene>
    <name evidence="3" type="ORF">HAX54_030170</name>
</gene>
<organism evidence="3 4">
    <name type="scientific">Datura stramonium</name>
    <name type="common">Jimsonweed</name>
    <name type="synonym">Common thornapple</name>
    <dbReference type="NCBI Taxonomy" id="4076"/>
    <lineage>
        <taxon>Eukaryota</taxon>
        <taxon>Viridiplantae</taxon>
        <taxon>Streptophyta</taxon>
        <taxon>Embryophyta</taxon>
        <taxon>Tracheophyta</taxon>
        <taxon>Spermatophyta</taxon>
        <taxon>Magnoliopsida</taxon>
        <taxon>eudicotyledons</taxon>
        <taxon>Gunneridae</taxon>
        <taxon>Pentapetalae</taxon>
        <taxon>asterids</taxon>
        <taxon>lamiids</taxon>
        <taxon>Solanales</taxon>
        <taxon>Solanaceae</taxon>
        <taxon>Solanoideae</taxon>
        <taxon>Datureae</taxon>
        <taxon>Datura</taxon>
    </lineage>
</organism>